<keyword evidence="1" id="KW-0472">Membrane</keyword>
<sequence length="107" mass="11174">MAGVVVAGVVEVVPSDRNDAALAGLAVGLSAFALIGTALVLLAARRAERIAIELALYHLDQGRRAAAVAEDLRDEMERLHTDLARIAAHADIAGQPGRRSNGPMLGR</sequence>
<evidence type="ECO:0000256" key="1">
    <source>
        <dbReference type="SAM" id="Phobius"/>
    </source>
</evidence>
<evidence type="ECO:0000313" key="3">
    <source>
        <dbReference type="Proteomes" id="UP000656042"/>
    </source>
</evidence>
<name>A0A8J3FLM9_9ACTN</name>
<gene>
    <name evidence="2" type="ORF">GCM10012284_04250</name>
</gene>
<dbReference type="Proteomes" id="UP000656042">
    <property type="component" value="Unassembled WGS sequence"/>
</dbReference>
<evidence type="ECO:0000313" key="2">
    <source>
        <dbReference type="EMBL" id="GGK73506.1"/>
    </source>
</evidence>
<keyword evidence="1" id="KW-0812">Transmembrane</keyword>
<reference evidence="2" key="1">
    <citation type="journal article" date="2014" name="Int. J. Syst. Evol. Microbiol.">
        <title>Complete genome sequence of Corynebacterium casei LMG S-19264T (=DSM 44701T), isolated from a smear-ripened cheese.</title>
        <authorList>
            <consortium name="US DOE Joint Genome Institute (JGI-PGF)"/>
            <person name="Walter F."/>
            <person name="Albersmeier A."/>
            <person name="Kalinowski J."/>
            <person name="Ruckert C."/>
        </authorList>
    </citation>
    <scope>NUCLEOTIDE SEQUENCE</scope>
    <source>
        <strain evidence="2">CGMCC 4.7299</strain>
    </source>
</reference>
<feature type="transmembrane region" description="Helical" evidence="1">
    <location>
        <begin position="20"/>
        <end position="44"/>
    </location>
</feature>
<proteinExistence type="predicted"/>
<keyword evidence="3" id="KW-1185">Reference proteome</keyword>
<dbReference type="AlphaFoldDB" id="A0A8J3FLM9"/>
<comment type="caution">
    <text evidence="2">The sequence shown here is derived from an EMBL/GenBank/DDBJ whole genome shotgun (WGS) entry which is preliminary data.</text>
</comment>
<dbReference type="EMBL" id="BMMX01000001">
    <property type="protein sequence ID" value="GGK73506.1"/>
    <property type="molecule type" value="Genomic_DNA"/>
</dbReference>
<organism evidence="2 3">
    <name type="scientific">Mangrovihabitans endophyticus</name>
    <dbReference type="NCBI Taxonomy" id="1751298"/>
    <lineage>
        <taxon>Bacteria</taxon>
        <taxon>Bacillati</taxon>
        <taxon>Actinomycetota</taxon>
        <taxon>Actinomycetes</taxon>
        <taxon>Micromonosporales</taxon>
        <taxon>Micromonosporaceae</taxon>
        <taxon>Mangrovihabitans</taxon>
    </lineage>
</organism>
<accession>A0A8J3FLM9</accession>
<protein>
    <submittedName>
        <fullName evidence="2">Uncharacterized protein</fullName>
    </submittedName>
</protein>
<reference evidence="2" key="2">
    <citation type="submission" date="2020-09" db="EMBL/GenBank/DDBJ databases">
        <authorList>
            <person name="Sun Q."/>
            <person name="Zhou Y."/>
        </authorList>
    </citation>
    <scope>NUCLEOTIDE SEQUENCE</scope>
    <source>
        <strain evidence="2">CGMCC 4.7299</strain>
    </source>
</reference>
<keyword evidence="1" id="KW-1133">Transmembrane helix</keyword>